<feature type="region of interest" description="Disordered" evidence="1">
    <location>
        <begin position="150"/>
        <end position="276"/>
    </location>
</feature>
<feature type="compositionally biased region" description="Low complexity" evidence="1">
    <location>
        <begin position="160"/>
        <end position="276"/>
    </location>
</feature>
<evidence type="ECO:0000313" key="4">
    <source>
        <dbReference type="Proteomes" id="UP000663845"/>
    </source>
</evidence>
<dbReference type="InterPro" id="IPR003609">
    <property type="entry name" value="Pan_app"/>
</dbReference>
<dbReference type="Gene3D" id="3.50.4.10">
    <property type="entry name" value="Hepatocyte Growth Factor"/>
    <property type="match status" value="1"/>
</dbReference>
<dbReference type="EMBL" id="CAJNOG010001450">
    <property type="protein sequence ID" value="CAF1444486.1"/>
    <property type="molecule type" value="Genomic_DNA"/>
</dbReference>
<dbReference type="Pfam" id="PF00024">
    <property type="entry name" value="PAN_1"/>
    <property type="match status" value="2"/>
</dbReference>
<accession>A0A815P5C2</accession>
<gene>
    <name evidence="3" type="ORF">JYZ213_LOCUS40321</name>
</gene>
<dbReference type="PROSITE" id="PS50948">
    <property type="entry name" value="PAN"/>
    <property type="match status" value="1"/>
</dbReference>
<feature type="domain" description="Apple" evidence="2">
    <location>
        <begin position="67"/>
        <end position="151"/>
    </location>
</feature>
<proteinExistence type="predicted"/>
<dbReference type="AlphaFoldDB" id="A0A815P5C2"/>
<evidence type="ECO:0000259" key="2">
    <source>
        <dbReference type="PROSITE" id="PS50948"/>
    </source>
</evidence>
<sequence length="276" mass="28216">MIITQIIGEDTGSMILSLVPDSKFQCANTTCLPFINVIKSNIRNCQVACLTQSQCRAATFHRSTSNCELFGDMLNQNGNMLADVDATSMNVVSGTRFPPGQSCQVACLTQSQCRAATFHRSTSTCELFADMSNQNGNMLADVDATSMNVISGTRFPSEPTTTSTSTTPSSTSSSTSPTATTTTSSSTSSTSSTTTSSSTSTTTTSTTTSSSTSSTTSTTTTTSSSTSTTTTSTTTSSSTSSTTSTTTTTSSSTSTTTTTSSSTSSTTTSATTTAGQ</sequence>
<comment type="caution">
    <text evidence="3">The sequence shown here is derived from an EMBL/GenBank/DDBJ whole genome shotgun (WGS) entry which is preliminary data.</text>
</comment>
<organism evidence="3 4">
    <name type="scientific">Adineta steineri</name>
    <dbReference type="NCBI Taxonomy" id="433720"/>
    <lineage>
        <taxon>Eukaryota</taxon>
        <taxon>Metazoa</taxon>
        <taxon>Spiralia</taxon>
        <taxon>Gnathifera</taxon>
        <taxon>Rotifera</taxon>
        <taxon>Eurotatoria</taxon>
        <taxon>Bdelloidea</taxon>
        <taxon>Adinetida</taxon>
        <taxon>Adinetidae</taxon>
        <taxon>Adineta</taxon>
    </lineage>
</organism>
<name>A0A815P5C2_9BILA</name>
<evidence type="ECO:0000313" key="3">
    <source>
        <dbReference type="EMBL" id="CAF1444486.1"/>
    </source>
</evidence>
<protein>
    <recommendedName>
        <fullName evidence="2">Apple domain-containing protein</fullName>
    </recommendedName>
</protein>
<dbReference type="Proteomes" id="UP000663845">
    <property type="component" value="Unassembled WGS sequence"/>
</dbReference>
<reference evidence="3" key="1">
    <citation type="submission" date="2021-02" db="EMBL/GenBank/DDBJ databases">
        <authorList>
            <person name="Nowell W R."/>
        </authorList>
    </citation>
    <scope>NUCLEOTIDE SEQUENCE</scope>
</reference>
<evidence type="ECO:0000256" key="1">
    <source>
        <dbReference type="SAM" id="MobiDB-lite"/>
    </source>
</evidence>